<reference evidence="5 6" key="1">
    <citation type="submission" date="2019-08" db="EMBL/GenBank/DDBJ databases">
        <title>The draft genome of Lelliottia nimipressuralis strain CICC 24156.</title>
        <authorList>
            <person name="Wu W."/>
            <person name="Feng Y."/>
            <person name="Zong Z."/>
        </authorList>
    </citation>
    <scope>NUCLEOTIDE SEQUENCE [LARGE SCALE GENOMIC DNA]</scope>
    <source>
        <strain evidence="5 6">CICC 24156</strain>
    </source>
</reference>
<evidence type="ECO:0000256" key="2">
    <source>
        <dbReference type="PROSITE-ProRule" id="PRU01091"/>
    </source>
</evidence>
<dbReference type="InterPro" id="IPR016032">
    <property type="entry name" value="Sig_transdc_resp-reg_C-effctor"/>
</dbReference>
<keyword evidence="1 2" id="KW-0238">DNA-binding</keyword>
<gene>
    <name evidence="5" type="ORF">FZO59_21805</name>
</gene>
<keyword evidence="3" id="KW-0812">Transmembrane</keyword>
<dbReference type="InterPro" id="IPR001867">
    <property type="entry name" value="OmpR/PhoB-type_DNA-bd"/>
</dbReference>
<dbReference type="CDD" id="cd00383">
    <property type="entry name" value="trans_reg_C"/>
    <property type="match status" value="1"/>
</dbReference>
<feature type="DNA-binding region" description="OmpR/PhoB-type" evidence="2">
    <location>
        <begin position="27"/>
        <end position="132"/>
    </location>
</feature>
<accession>A0ABY3NWU6</accession>
<dbReference type="SMART" id="SM00862">
    <property type="entry name" value="Trans_reg_C"/>
    <property type="match status" value="1"/>
</dbReference>
<evidence type="ECO:0000313" key="6">
    <source>
        <dbReference type="Proteomes" id="UP000323910"/>
    </source>
</evidence>
<dbReference type="PROSITE" id="PS51755">
    <property type="entry name" value="OMPR_PHOB"/>
    <property type="match status" value="1"/>
</dbReference>
<keyword evidence="6" id="KW-1185">Reference proteome</keyword>
<sequence length="266" mass="30569">MALDPASLPRTKGKVYHVQMLRIRRRAMVYLIEGVVIYDALNGTLRRTDEKVVDAVTLTTIANKILSHLVQHHGQLVTRDTLFDDIWEKEGIVSSSNTLTQYISLLRKIFSNYLGSKEVIITVPRSGYCFSKDISVTDNTFIHRRLSILPKILSMLMVFLIISYGFFLFTISPEKVIPRKIGELKGCPVYDISGVKSDVADASSFEVARKALEMNNQICTETTAFYIYAQEALHLHKPARILFTRCIEWNDNRDTCQNIYYYTWIR</sequence>
<keyword evidence="3" id="KW-0472">Membrane</keyword>
<protein>
    <recommendedName>
        <fullName evidence="4">OmpR/PhoB-type domain-containing protein</fullName>
    </recommendedName>
</protein>
<evidence type="ECO:0000259" key="4">
    <source>
        <dbReference type="PROSITE" id="PS51755"/>
    </source>
</evidence>
<evidence type="ECO:0000256" key="1">
    <source>
        <dbReference type="ARBA" id="ARBA00023125"/>
    </source>
</evidence>
<feature type="transmembrane region" description="Helical" evidence="3">
    <location>
        <begin position="152"/>
        <end position="171"/>
    </location>
</feature>
<feature type="domain" description="OmpR/PhoB-type" evidence="4">
    <location>
        <begin position="27"/>
        <end position="132"/>
    </location>
</feature>
<keyword evidence="3" id="KW-1133">Transmembrane helix</keyword>
<comment type="caution">
    <text evidence="5">The sequence shown here is derived from an EMBL/GenBank/DDBJ whole genome shotgun (WGS) entry which is preliminary data.</text>
</comment>
<evidence type="ECO:0000313" key="5">
    <source>
        <dbReference type="EMBL" id="TYT28538.1"/>
    </source>
</evidence>
<dbReference type="Proteomes" id="UP000323910">
    <property type="component" value="Unassembled WGS sequence"/>
</dbReference>
<dbReference type="Gene3D" id="1.10.10.10">
    <property type="entry name" value="Winged helix-like DNA-binding domain superfamily/Winged helix DNA-binding domain"/>
    <property type="match status" value="1"/>
</dbReference>
<dbReference type="EMBL" id="VTFR01000018">
    <property type="protein sequence ID" value="TYT28538.1"/>
    <property type="molecule type" value="Genomic_DNA"/>
</dbReference>
<proteinExistence type="predicted"/>
<name>A0ABY3NWU6_9ENTR</name>
<dbReference type="InterPro" id="IPR036388">
    <property type="entry name" value="WH-like_DNA-bd_sf"/>
</dbReference>
<evidence type="ECO:0000256" key="3">
    <source>
        <dbReference type="SAM" id="Phobius"/>
    </source>
</evidence>
<dbReference type="Pfam" id="PF00486">
    <property type="entry name" value="Trans_reg_C"/>
    <property type="match status" value="1"/>
</dbReference>
<organism evidence="5 6">
    <name type="scientific">Lelliottia nimipressuralis</name>
    <dbReference type="NCBI Taxonomy" id="69220"/>
    <lineage>
        <taxon>Bacteria</taxon>
        <taxon>Pseudomonadati</taxon>
        <taxon>Pseudomonadota</taxon>
        <taxon>Gammaproteobacteria</taxon>
        <taxon>Enterobacterales</taxon>
        <taxon>Enterobacteriaceae</taxon>
        <taxon>Lelliottia</taxon>
    </lineage>
</organism>
<dbReference type="SUPFAM" id="SSF46894">
    <property type="entry name" value="C-terminal effector domain of the bipartite response regulators"/>
    <property type="match status" value="1"/>
</dbReference>